<comment type="caution">
    <text evidence="2">The sequence shown here is derived from an EMBL/GenBank/DDBJ whole genome shotgun (WGS) entry which is preliminary data.</text>
</comment>
<dbReference type="AlphaFoldDB" id="A0AAN8AVG9"/>
<gene>
    <name evidence="2" type="ORF">PBY51_025067</name>
</gene>
<evidence type="ECO:0000313" key="2">
    <source>
        <dbReference type="EMBL" id="KAK5870434.1"/>
    </source>
</evidence>
<sequence length="80" mass="9002">MVLWTFLFRLSSLISALQRHCEIITEGDTFNLYLSSSPRLALSAPASGLCSNLRTMVLHLLFQNKSIKTGWMQSLNQSRG</sequence>
<proteinExistence type="predicted"/>
<reference evidence="2 3" key="1">
    <citation type="journal article" date="2023" name="Genes (Basel)">
        <title>Chromosome-Level Genome Assembly and Circadian Gene Repertoire of the Patagonia Blennie Eleginops maclovinus-The Closest Ancestral Proxy of Antarctic Cryonotothenioids.</title>
        <authorList>
            <person name="Cheng C.C."/>
            <person name="Rivera-Colon A.G."/>
            <person name="Minhas B.F."/>
            <person name="Wilson L."/>
            <person name="Rayamajhi N."/>
            <person name="Vargas-Chacoff L."/>
            <person name="Catchen J.M."/>
        </authorList>
    </citation>
    <scope>NUCLEOTIDE SEQUENCE [LARGE SCALE GENOMIC DNA]</scope>
    <source>
        <strain evidence="2">JMC-PN-2008</strain>
    </source>
</reference>
<keyword evidence="1" id="KW-0732">Signal</keyword>
<feature type="signal peptide" evidence="1">
    <location>
        <begin position="1"/>
        <end position="16"/>
    </location>
</feature>
<protein>
    <recommendedName>
        <fullName evidence="4">Secreted protein</fullName>
    </recommendedName>
</protein>
<keyword evidence="3" id="KW-1185">Reference proteome</keyword>
<evidence type="ECO:0000256" key="1">
    <source>
        <dbReference type="SAM" id="SignalP"/>
    </source>
</evidence>
<evidence type="ECO:0000313" key="3">
    <source>
        <dbReference type="Proteomes" id="UP001346869"/>
    </source>
</evidence>
<organism evidence="2 3">
    <name type="scientific">Eleginops maclovinus</name>
    <name type="common">Patagonian blennie</name>
    <name type="synonym">Eleginus maclovinus</name>
    <dbReference type="NCBI Taxonomy" id="56733"/>
    <lineage>
        <taxon>Eukaryota</taxon>
        <taxon>Metazoa</taxon>
        <taxon>Chordata</taxon>
        <taxon>Craniata</taxon>
        <taxon>Vertebrata</taxon>
        <taxon>Euteleostomi</taxon>
        <taxon>Actinopterygii</taxon>
        <taxon>Neopterygii</taxon>
        <taxon>Teleostei</taxon>
        <taxon>Neoteleostei</taxon>
        <taxon>Acanthomorphata</taxon>
        <taxon>Eupercaria</taxon>
        <taxon>Perciformes</taxon>
        <taxon>Notothenioidei</taxon>
        <taxon>Eleginopidae</taxon>
        <taxon>Eleginops</taxon>
    </lineage>
</organism>
<feature type="chain" id="PRO_5042916786" description="Secreted protein" evidence="1">
    <location>
        <begin position="17"/>
        <end position="80"/>
    </location>
</feature>
<dbReference type="EMBL" id="JAUZQC010000006">
    <property type="protein sequence ID" value="KAK5870434.1"/>
    <property type="molecule type" value="Genomic_DNA"/>
</dbReference>
<reference evidence="2 3" key="2">
    <citation type="journal article" date="2023" name="Mol. Biol. Evol.">
        <title>Genomics of Secondarily Temperate Adaptation in the Only Non-Antarctic Icefish.</title>
        <authorList>
            <person name="Rivera-Colon A.G."/>
            <person name="Rayamajhi N."/>
            <person name="Minhas B.F."/>
            <person name="Madrigal G."/>
            <person name="Bilyk K.T."/>
            <person name="Yoon V."/>
            <person name="Hune M."/>
            <person name="Gregory S."/>
            <person name="Cheng C.H.C."/>
            <person name="Catchen J.M."/>
        </authorList>
    </citation>
    <scope>NUCLEOTIDE SEQUENCE [LARGE SCALE GENOMIC DNA]</scope>
    <source>
        <strain evidence="2">JMC-PN-2008</strain>
    </source>
</reference>
<dbReference type="Proteomes" id="UP001346869">
    <property type="component" value="Unassembled WGS sequence"/>
</dbReference>
<name>A0AAN8AVG9_ELEMC</name>
<evidence type="ECO:0008006" key="4">
    <source>
        <dbReference type="Google" id="ProtNLM"/>
    </source>
</evidence>
<accession>A0AAN8AVG9</accession>